<dbReference type="Pfam" id="PF00701">
    <property type="entry name" value="DHDPS"/>
    <property type="match status" value="1"/>
</dbReference>
<protein>
    <recommendedName>
        <fullName evidence="4 12">4-hydroxy-tetrahydrodipicolinate synthase</fullName>
        <shortName evidence="12">HTPA synthase</shortName>
        <ecNumber evidence="4 12">4.3.3.7</ecNumber>
    </recommendedName>
</protein>
<dbReference type="HAMAP" id="MF_00418">
    <property type="entry name" value="DapA"/>
    <property type="match status" value="1"/>
</dbReference>
<organism evidence="14 15">
    <name type="scientific">Algoriphagus sediminis</name>
    <dbReference type="NCBI Taxonomy" id="3057113"/>
    <lineage>
        <taxon>Bacteria</taxon>
        <taxon>Pseudomonadati</taxon>
        <taxon>Bacteroidota</taxon>
        <taxon>Cytophagia</taxon>
        <taxon>Cytophagales</taxon>
        <taxon>Cyclobacteriaceae</taxon>
        <taxon>Algoriphagus</taxon>
    </lineage>
</organism>
<evidence type="ECO:0000256" key="11">
    <source>
        <dbReference type="ARBA" id="ARBA00047836"/>
    </source>
</evidence>
<feature type="site" description="Part of a proton relay during catalysis" evidence="12">
    <location>
        <position position="109"/>
    </location>
</feature>
<comment type="pathway">
    <text evidence="2 12">Amino-acid biosynthesis; L-lysine biosynthesis via DAP pathway; (S)-tetrahydrodipicolinate from L-aspartate: step 3/4.</text>
</comment>
<dbReference type="CDD" id="cd00950">
    <property type="entry name" value="DHDPS"/>
    <property type="match status" value="1"/>
</dbReference>
<dbReference type="InterPro" id="IPR013785">
    <property type="entry name" value="Aldolase_TIM"/>
</dbReference>
<sequence>MKKLQGTGVALVTPFNDDLSIDFEGLKRLIQHASNGGADYLVVMGTTGEAPTLSRSEKAEVLAKAKEFNEKNLPIVYGIGGNSTQAVIDEIQETNLQGVDAILSVSPYYNKPTQAGIKAHFEKIADHSPLPIIVYNIPGRTMSNMEAETTLALAKHPKIIGMKEASGKLDQCREIALRKPDDFLLISGDDALTVAILELGGDGIISVLANAIPGAFKKMCHGSDLEAEQGLSEVEKFNDLMYLESNPVGIKNLLKHKGICGDQVRLPLLRASEELDKKIKAQL</sequence>
<evidence type="ECO:0000256" key="4">
    <source>
        <dbReference type="ARBA" id="ARBA00012086"/>
    </source>
</evidence>
<dbReference type="PIRSF" id="PIRSF001365">
    <property type="entry name" value="DHDPS"/>
    <property type="match status" value="1"/>
</dbReference>
<keyword evidence="6 12" id="KW-0028">Amino-acid biosynthesis</keyword>
<dbReference type="GO" id="GO:0008840">
    <property type="term" value="F:4-hydroxy-tetrahydrodipicolinate synthase activity"/>
    <property type="evidence" value="ECO:0007669"/>
    <property type="project" value="UniProtKB-EC"/>
</dbReference>
<keyword evidence="15" id="KW-1185">Reference proteome</keyword>
<evidence type="ECO:0000256" key="5">
    <source>
        <dbReference type="ARBA" id="ARBA00022490"/>
    </source>
</evidence>
<dbReference type="Gene3D" id="3.20.20.70">
    <property type="entry name" value="Aldolase class I"/>
    <property type="match status" value="1"/>
</dbReference>
<accession>A0ABT7Y8G6</accession>
<comment type="function">
    <text evidence="1 12">Catalyzes the condensation of (S)-aspartate-beta-semialdehyde [(S)-ASA] and pyruvate to 4-hydroxy-tetrahydrodipicolinate (HTPA).</text>
</comment>
<comment type="subunit">
    <text evidence="12">Homotetramer; dimer of dimers.</text>
</comment>
<feature type="binding site" evidence="12">
    <location>
        <position position="47"/>
    </location>
    <ligand>
        <name>pyruvate</name>
        <dbReference type="ChEBI" id="CHEBI:15361"/>
    </ligand>
</feature>
<comment type="caution">
    <text evidence="12">Was originally thought to be a dihydrodipicolinate synthase (DHDPS), catalyzing the condensation of (S)-aspartate-beta-semialdehyde [(S)-ASA] and pyruvate to dihydrodipicolinate (DHDP). However, it was shown in E.coli that the product of the enzymatic reaction is not dihydrodipicolinate but in fact (4S)-4-hydroxy-2,3,4,5-tetrahydro-(2S)-dipicolinic acid (HTPA), and that the consecutive dehydration reaction leading to DHDP is not spontaneous but catalyzed by DapB.</text>
</comment>
<evidence type="ECO:0000256" key="7">
    <source>
        <dbReference type="ARBA" id="ARBA00022915"/>
    </source>
</evidence>
<dbReference type="SMART" id="SM01130">
    <property type="entry name" value="DHDPS"/>
    <property type="match status" value="1"/>
</dbReference>
<comment type="subcellular location">
    <subcellularLocation>
        <location evidence="12">Cytoplasm</location>
    </subcellularLocation>
</comment>
<evidence type="ECO:0000256" key="2">
    <source>
        <dbReference type="ARBA" id="ARBA00005120"/>
    </source>
</evidence>
<dbReference type="PANTHER" id="PTHR12128:SF66">
    <property type="entry name" value="4-HYDROXY-2-OXOGLUTARATE ALDOLASE, MITOCHONDRIAL"/>
    <property type="match status" value="1"/>
</dbReference>
<dbReference type="PROSITE" id="PS00666">
    <property type="entry name" value="DHDPS_2"/>
    <property type="match status" value="1"/>
</dbReference>
<evidence type="ECO:0000313" key="14">
    <source>
        <dbReference type="EMBL" id="MDN3202787.1"/>
    </source>
</evidence>
<feature type="active site" description="Proton donor/acceptor" evidence="12">
    <location>
        <position position="135"/>
    </location>
</feature>
<feature type="binding site" evidence="12">
    <location>
        <position position="205"/>
    </location>
    <ligand>
        <name>pyruvate</name>
        <dbReference type="ChEBI" id="CHEBI:15361"/>
    </ligand>
</feature>
<keyword evidence="9 12" id="KW-0456">Lyase</keyword>
<dbReference type="RefSeq" id="WP_289998344.1">
    <property type="nucleotide sequence ID" value="NZ_JAUEPH010000001.1"/>
</dbReference>
<reference evidence="14" key="1">
    <citation type="submission" date="2023-06" db="EMBL/GenBank/DDBJ databases">
        <title>Robiginitalea aurantiacus sp. nov. and Algoriphagus sediminis sp. nov., isolated from coastal sediment.</title>
        <authorList>
            <person name="Zhou Z.Y."/>
            <person name="An J."/>
            <person name="Jia Y.W."/>
            <person name="Du Z.J."/>
        </authorList>
    </citation>
    <scope>NUCLEOTIDE SEQUENCE</scope>
    <source>
        <strain evidence="14">C2-7</strain>
    </source>
</reference>
<keyword evidence="5 12" id="KW-0963">Cytoplasm</keyword>
<name>A0ABT7Y8G6_9BACT</name>
<feature type="active site" description="Schiff-base intermediate with substrate" evidence="12">
    <location>
        <position position="163"/>
    </location>
</feature>
<dbReference type="Proteomes" id="UP001171916">
    <property type="component" value="Unassembled WGS sequence"/>
</dbReference>
<evidence type="ECO:0000256" key="6">
    <source>
        <dbReference type="ARBA" id="ARBA00022605"/>
    </source>
</evidence>
<dbReference type="InterPro" id="IPR005263">
    <property type="entry name" value="DapA"/>
</dbReference>
<comment type="catalytic activity">
    <reaction evidence="11 12">
        <text>L-aspartate 4-semialdehyde + pyruvate = (2S,4S)-4-hydroxy-2,3,4,5-tetrahydrodipicolinate + H2O + H(+)</text>
        <dbReference type="Rhea" id="RHEA:34171"/>
        <dbReference type="ChEBI" id="CHEBI:15361"/>
        <dbReference type="ChEBI" id="CHEBI:15377"/>
        <dbReference type="ChEBI" id="CHEBI:15378"/>
        <dbReference type="ChEBI" id="CHEBI:67139"/>
        <dbReference type="ChEBI" id="CHEBI:537519"/>
        <dbReference type="EC" id="4.3.3.7"/>
    </reaction>
</comment>
<dbReference type="InterPro" id="IPR020625">
    <property type="entry name" value="Schiff_base-form_aldolases_AS"/>
</dbReference>
<comment type="caution">
    <text evidence="14">The sequence shown here is derived from an EMBL/GenBank/DDBJ whole genome shotgun (WGS) entry which is preliminary data.</text>
</comment>
<dbReference type="EC" id="4.3.3.7" evidence="4 12"/>
<comment type="similarity">
    <text evidence="3 12 13">Belongs to the DapA family.</text>
</comment>
<gene>
    <name evidence="12 14" type="primary">dapA</name>
    <name evidence="14" type="ORF">QVH07_01445</name>
</gene>
<dbReference type="NCBIfam" id="TIGR00674">
    <property type="entry name" value="dapA"/>
    <property type="match status" value="1"/>
</dbReference>
<evidence type="ECO:0000256" key="1">
    <source>
        <dbReference type="ARBA" id="ARBA00003294"/>
    </source>
</evidence>
<keyword evidence="7 12" id="KW-0220">Diaminopimelate biosynthesis</keyword>
<evidence type="ECO:0000256" key="12">
    <source>
        <dbReference type="HAMAP-Rule" id="MF_00418"/>
    </source>
</evidence>
<dbReference type="PANTHER" id="PTHR12128">
    <property type="entry name" value="DIHYDRODIPICOLINATE SYNTHASE"/>
    <property type="match status" value="1"/>
</dbReference>
<evidence type="ECO:0000313" key="15">
    <source>
        <dbReference type="Proteomes" id="UP001171916"/>
    </source>
</evidence>
<dbReference type="EMBL" id="JAUEPH010000001">
    <property type="protein sequence ID" value="MDN3202787.1"/>
    <property type="molecule type" value="Genomic_DNA"/>
</dbReference>
<dbReference type="SUPFAM" id="SSF51569">
    <property type="entry name" value="Aldolase"/>
    <property type="match status" value="1"/>
</dbReference>
<proteinExistence type="inferred from homology"/>
<evidence type="ECO:0000256" key="3">
    <source>
        <dbReference type="ARBA" id="ARBA00007592"/>
    </source>
</evidence>
<evidence type="ECO:0000256" key="13">
    <source>
        <dbReference type="PIRNR" id="PIRNR001365"/>
    </source>
</evidence>
<dbReference type="PRINTS" id="PR00146">
    <property type="entry name" value="DHPICSNTHASE"/>
</dbReference>
<dbReference type="InterPro" id="IPR002220">
    <property type="entry name" value="DapA-like"/>
</dbReference>
<keyword evidence="8 12" id="KW-0457">Lysine biosynthesis</keyword>
<evidence type="ECO:0000256" key="9">
    <source>
        <dbReference type="ARBA" id="ARBA00023239"/>
    </source>
</evidence>
<evidence type="ECO:0000256" key="10">
    <source>
        <dbReference type="ARBA" id="ARBA00023270"/>
    </source>
</evidence>
<keyword evidence="10 12" id="KW-0704">Schiff base</keyword>
<evidence type="ECO:0000256" key="8">
    <source>
        <dbReference type="ARBA" id="ARBA00023154"/>
    </source>
</evidence>
<feature type="site" description="Part of a proton relay during catalysis" evidence="12">
    <location>
        <position position="46"/>
    </location>
</feature>